<proteinExistence type="inferred from homology"/>
<evidence type="ECO:0000256" key="5">
    <source>
        <dbReference type="HAMAP-Rule" id="MF_00527"/>
    </source>
</evidence>
<dbReference type="Pfam" id="PF02245">
    <property type="entry name" value="Pur_DNA_glyco"/>
    <property type="match status" value="2"/>
</dbReference>
<reference evidence="6 7" key="1">
    <citation type="submission" date="2016-10" db="EMBL/GenBank/DDBJ databases">
        <title>Complete genome of the TMA-utilizing, human hosted archaeon Methanomethylophilus alvus Gen. nov, sp. nov., strain Mx-05, derived from a pure culture.</title>
        <authorList>
            <person name="Brugere J.-F."/>
            <person name="Ben Hania W."/>
            <person name="Chaudhary P.P."/>
            <person name="Gaci N."/>
            <person name="Borrel G."/>
            <person name="Cao Van Tuat L."/>
            <person name="Fardeau M.-L."/>
            <person name="Harris H.M.B."/>
            <person name="O'Toole P.W."/>
            <person name="Ollivier B."/>
        </authorList>
    </citation>
    <scope>NUCLEOTIDE SEQUENCE [LARGE SCALE GENOMIC DNA]</scope>
    <source>
        <strain evidence="6 7">Mx-05</strain>
    </source>
</reference>
<dbReference type="PANTHER" id="PTHR10429">
    <property type="entry name" value="DNA-3-METHYLADENINE GLYCOSYLASE"/>
    <property type="match status" value="1"/>
</dbReference>
<keyword evidence="3 5" id="KW-0378">Hydrolase</keyword>
<dbReference type="EMBL" id="CP017686">
    <property type="protein sequence ID" value="AYQ55024.1"/>
    <property type="molecule type" value="Genomic_DNA"/>
</dbReference>
<keyword evidence="2 5" id="KW-0227">DNA damage</keyword>
<dbReference type="EC" id="3.2.2.-" evidence="5"/>
<sequence>MPDVVDLGYFEKGSAELARDVLGKILCRMMPDGNVLRRRITETEAYYGEDDTAAHAHKGRTVRTEVLYTGYGRAYVYRCYMFWLLNLSCGPDGSPECVLIRGVEGSDGPGRVSKAMGFSKDMYGKELVPENGLWLEDDGFVPERAVSGPRIGIPYASEEDRNAPLNFRSV</sequence>
<evidence type="ECO:0000256" key="4">
    <source>
        <dbReference type="ARBA" id="ARBA00023204"/>
    </source>
</evidence>
<evidence type="ECO:0000256" key="1">
    <source>
        <dbReference type="ARBA" id="ARBA00009232"/>
    </source>
</evidence>
<dbReference type="GO" id="GO:0003905">
    <property type="term" value="F:alkylbase DNA N-glycosylase activity"/>
    <property type="evidence" value="ECO:0007669"/>
    <property type="project" value="InterPro"/>
</dbReference>
<dbReference type="OMA" id="ANWMFNI"/>
<dbReference type="RefSeq" id="WP_015504763.1">
    <property type="nucleotide sequence ID" value="NZ_CAYARW010000009.1"/>
</dbReference>
<dbReference type="Gene3D" id="3.10.300.10">
    <property type="entry name" value="Methylpurine-DNA glycosylase (MPG)"/>
    <property type="match status" value="2"/>
</dbReference>
<evidence type="ECO:0000313" key="6">
    <source>
        <dbReference type="EMBL" id="AYQ55024.1"/>
    </source>
</evidence>
<dbReference type="HAMAP" id="MF_00527">
    <property type="entry name" value="3MGH"/>
    <property type="match status" value="1"/>
</dbReference>
<keyword evidence="4 5" id="KW-0234">DNA repair</keyword>
<dbReference type="GeneID" id="41321661"/>
<dbReference type="SUPFAM" id="SSF50486">
    <property type="entry name" value="FMT C-terminal domain-like"/>
    <property type="match status" value="1"/>
</dbReference>
<comment type="similarity">
    <text evidence="1 5">Belongs to the DNA glycosylase MPG family.</text>
</comment>
<dbReference type="GO" id="GO:0006284">
    <property type="term" value="P:base-excision repair"/>
    <property type="evidence" value="ECO:0007669"/>
    <property type="project" value="InterPro"/>
</dbReference>
<dbReference type="AlphaFoldDB" id="A0A3G3IHK6"/>
<organism evidence="6 7">
    <name type="scientific">Methanomethylophilus alvi</name>
    <dbReference type="NCBI Taxonomy" id="1291540"/>
    <lineage>
        <taxon>Archaea</taxon>
        <taxon>Methanobacteriati</taxon>
        <taxon>Thermoplasmatota</taxon>
        <taxon>Thermoplasmata</taxon>
        <taxon>Methanomassiliicoccales</taxon>
        <taxon>Methanomethylophilaceae</taxon>
        <taxon>Methanomethylophilus</taxon>
    </lineage>
</organism>
<name>A0A3G3IHK6_9ARCH</name>
<dbReference type="InterPro" id="IPR036995">
    <property type="entry name" value="MPG_sf"/>
</dbReference>
<dbReference type="GO" id="GO:0003677">
    <property type="term" value="F:DNA binding"/>
    <property type="evidence" value="ECO:0007669"/>
    <property type="project" value="InterPro"/>
</dbReference>
<dbReference type="PANTHER" id="PTHR10429:SF0">
    <property type="entry name" value="DNA-3-METHYLADENINE GLYCOSYLASE"/>
    <property type="match status" value="1"/>
</dbReference>
<protein>
    <recommendedName>
        <fullName evidence="5">Putative 3-methyladenine DNA glycosylase</fullName>
        <ecNumber evidence="5">3.2.2.-</ecNumber>
    </recommendedName>
</protein>
<dbReference type="Proteomes" id="UP000273278">
    <property type="component" value="Chromosome"/>
</dbReference>
<accession>A0A3G3IHK6</accession>
<dbReference type="InterPro" id="IPR011034">
    <property type="entry name" value="Formyl_transferase-like_C_sf"/>
</dbReference>
<evidence type="ECO:0000256" key="3">
    <source>
        <dbReference type="ARBA" id="ARBA00022801"/>
    </source>
</evidence>
<dbReference type="CDD" id="cd00540">
    <property type="entry name" value="AAG"/>
    <property type="match status" value="1"/>
</dbReference>
<evidence type="ECO:0000256" key="2">
    <source>
        <dbReference type="ARBA" id="ARBA00022763"/>
    </source>
</evidence>
<dbReference type="InterPro" id="IPR003180">
    <property type="entry name" value="MPG"/>
</dbReference>
<gene>
    <name evidence="6" type="ORF">BKD89_04300</name>
</gene>
<evidence type="ECO:0000313" key="7">
    <source>
        <dbReference type="Proteomes" id="UP000273278"/>
    </source>
</evidence>